<dbReference type="EMBL" id="ML986583">
    <property type="protein sequence ID" value="KAF2269152.1"/>
    <property type="molecule type" value="Genomic_DNA"/>
</dbReference>
<feature type="region of interest" description="Disordered" evidence="1">
    <location>
        <begin position="44"/>
        <end position="63"/>
    </location>
</feature>
<comment type="caution">
    <text evidence="2">The sequence shown here is derived from an EMBL/GenBank/DDBJ whole genome shotgun (WGS) entry which is preliminary data.</text>
</comment>
<evidence type="ECO:0000313" key="3">
    <source>
        <dbReference type="Proteomes" id="UP000800093"/>
    </source>
</evidence>
<proteinExistence type="predicted"/>
<organism evidence="2 3">
    <name type="scientific">Lojkania enalia</name>
    <dbReference type="NCBI Taxonomy" id="147567"/>
    <lineage>
        <taxon>Eukaryota</taxon>
        <taxon>Fungi</taxon>
        <taxon>Dikarya</taxon>
        <taxon>Ascomycota</taxon>
        <taxon>Pezizomycotina</taxon>
        <taxon>Dothideomycetes</taxon>
        <taxon>Pleosporomycetidae</taxon>
        <taxon>Pleosporales</taxon>
        <taxon>Pleosporales incertae sedis</taxon>
        <taxon>Lojkania</taxon>
    </lineage>
</organism>
<sequence length="159" mass="16960">MADGAGWAWTAHADGDGIFRDSRANQQPARIVLRIGATKACSCSEPEPAAPRQVHPPGDPKRARPLSFWAAPCLIGSLIHQNNLPGALERGSNLEYRVLSAIWIGIDNASAGPAHINVMGAWVPHAAGRNQNATVGLRVESAEIKRTVRLEDPLISVPP</sequence>
<reference evidence="3" key="1">
    <citation type="journal article" date="2020" name="Stud. Mycol.">
        <title>101 Dothideomycetes genomes: A test case for predicting lifestyles and emergence of pathogens.</title>
        <authorList>
            <person name="Haridas S."/>
            <person name="Albert R."/>
            <person name="Binder M."/>
            <person name="Bloem J."/>
            <person name="LaButti K."/>
            <person name="Salamov A."/>
            <person name="Andreopoulos B."/>
            <person name="Baker S."/>
            <person name="Barry K."/>
            <person name="Bills G."/>
            <person name="Bluhm B."/>
            <person name="Cannon C."/>
            <person name="Castanera R."/>
            <person name="Culley D."/>
            <person name="Daum C."/>
            <person name="Ezra D."/>
            <person name="Gonzalez J."/>
            <person name="Henrissat B."/>
            <person name="Kuo A."/>
            <person name="Liang C."/>
            <person name="Lipzen A."/>
            <person name="Lutzoni F."/>
            <person name="Magnuson J."/>
            <person name="Mondo S."/>
            <person name="Nolan M."/>
            <person name="Ohm R."/>
            <person name="Pangilinan J."/>
            <person name="Park H.-J."/>
            <person name="Ramirez L."/>
            <person name="Alfaro M."/>
            <person name="Sun H."/>
            <person name="Tritt A."/>
            <person name="Yoshinaga Y."/>
            <person name="Zwiers L.-H."/>
            <person name="Turgeon B."/>
            <person name="Goodwin S."/>
            <person name="Spatafora J."/>
            <person name="Crous P."/>
            <person name="Grigoriev I."/>
        </authorList>
    </citation>
    <scope>NUCLEOTIDE SEQUENCE [LARGE SCALE GENOMIC DNA]</scope>
    <source>
        <strain evidence="3">CBS 304.66</strain>
    </source>
</reference>
<evidence type="ECO:0000256" key="1">
    <source>
        <dbReference type="SAM" id="MobiDB-lite"/>
    </source>
</evidence>
<name>A0A9P4TNM7_9PLEO</name>
<evidence type="ECO:0000313" key="2">
    <source>
        <dbReference type="EMBL" id="KAF2269152.1"/>
    </source>
</evidence>
<dbReference type="Proteomes" id="UP000800093">
    <property type="component" value="Unassembled WGS sequence"/>
</dbReference>
<gene>
    <name evidence="2" type="ORF">CC78DRAFT_612620</name>
</gene>
<dbReference type="AlphaFoldDB" id="A0A9P4TNM7"/>
<keyword evidence="3" id="KW-1185">Reference proteome</keyword>
<accession>A0A9P4TNM7</accession>
<protein>
    <submittedName>
        <fullName evidence="2">Uncharacterized protein</fullName>
    </submittedName>
</protein>